<proteinExistence type="predicted"/>
<evidence type="ECO:0000313" key="2">
    <source>
        <dbReference type="Proteomes" id="UP000070263"/>
    </source>
</evidence>
<name>A0A133VLP7_9EURY</name>
<dbReference type="EMBL" id="LHYE01000009">
    <property type="protein sequence ID" value="KXB07374.1"/>
    <property type="molecule type" value="Genomic_DNA"/>
</dbReference>
<organism evidence="1 2">
    <name type="scientific">candidate division MSBL1 archaeon SCGC-AAA382A20</name>
    <dbReference type="NCBI Taxonomy" id="1698280"/>
    <lineage>
        <taxon>Archaea</taxon>
        <taxon>Methanobacteriati</taxon>
        <taxon>Methanobacteriota</taxon>
        <taxon>candidate division MSBL1</taxon>
    </lineage>
</organism>
<gene>
    <name evidence="1" type="ORF">AKJ51_01390</name>
</gene>
<sequence length="73" mass="8725">MMNLSNEEKKEEIVRCLKDRGSLYSYEITKFLRKKGIEISTREVSQKCSYSDTIELDSSRRTRMTISWRLINE</sequence>
<dbReference type="AlphaFoldDB" id="A0A133VLP7"/>
<keyword evidence="2" id="KW-1185">Reference proteome</keyword>
<accession>A0A133VLP7</accession>
<protein>
    <submittedName>
        <fullName evidence="1">Uncharacterized protein</fullName>
    </submittedName>
</protein>
<reference evidence="1 2" key="1">
    <citation type="journal article" date="2016" name="Sci. Rep.">
        <title>Metabolic traits of an uncultured archaeal lineage -MSBL1- from brine pools of the Red Sea.</title>
        <authorList>
            <person name="Mwirichia R."/>
            <person name="Alam I."/>
            <person name="Rashid M."/>
            <person name="Vinu M."/>
            <person name="Ba-Alawi W."/>
            <person name="Anthony Kamau A."/>
            <person name="Kamanda Ngugi D."/>
            <person name="Goker M."/>
            <person name="Klenk H.P."/>
            <person name="Bajic V."/>
            <person name="Stingl U."/>
        </authorList>
    </citation>
    <scope>NUCLEOTIDE SEQUENCE [LARGE SCALE GENOMIC DNA]</scope>
    <source>
        <strain evidence="1">SCGC-AAA382A20</strain>
    </source>
</reference>
<dbReference type="Proteomes" id="UP000070263">
    <property type="component" value="Unassembled WGS sequence"/>
</dbReference>
<comment type="caution">
    <text evidence="1">The sequence shown here is derived from an EMBL/GenBank/DDBJ whole genome shotgun (WGS) entry which is preliminary data.</text>
</comment>
<evidence type="ECO:0000313" key="1">
    <source>
        <dbReference type="EMBL" id="KXB07374.1"/>
    </source>
</evidence>